<keyword evidence="15" id="KW-1185">Reference proteome</keyword>
<dbReference type="InterPro" id="IPR016220">
    <property type="entry name" value="Me-P-triester_DNA_alkyl-Trfase"/>
</dbReference>
<dbReference type="InterPro" id="IPR004026">
    <property type="entry name" value="Ada_DNA_repair_Zn-bd"/>
</dbReference>
<feature type="domain" description="HTH araC/xylS-type" evidence="13">
    <location>
        <begin position="82"/>
        <end position="180"/>
    </location>
</feature>
<reference evidence="14 15" key="1">
    <citation type="submission" date="2019-04" db="EMBL/GenBank/DDBJ databases">
        <title>Cohnella sp. nov. isolated from preserved vegetables.</title>
        <authorList>
            <person name="Lin S.-Y."/>
            <person name="Hung M.-H."/>
            <person name="Young C.-C."/>
        </authorList>
    </citation>
    <scope>NUCLEOTIDE SEQUENCE [LARGE SCALE GENOMIC DNA]</scope>
    <source>
        <strain evidence="14 15">CC-MHH1044</strain>
    </source>
</reference>
<dbReference type="RefSeq" id="WP_136369998.1">
    <property type="nucleotide sequence ID" value="NZ_SSOB01000013.1"/>
</dbReference>
<gene>
    <name evidence="14" type="ORF">E6C55_11775</name>
</gene>
<keyword evidence="9" id="KW-0010">Activator</keyword>
<sequence>MNRMNDEQWQAVANNDGSYDGSFFYAVKTTGIFCRPSCRSKLPNRENIDFFLTADQALAAGFRPCKRCKPTGERLPDEEWIALVTAYADAHYAEALTLATLAELTHGTPYHLHRTFRRITGLTPVEYVQQVRIGQARRRLTESDASIAEVGRAVGLANTPYFITLFKKKTGQTPEAYRRQHRQPNKQQTEETRS</sequence>
<accession>A0A4S4BY47</accession>
<evidence type="ECO:0000313" key="15">
    <source>
        <dbReference type="Proteomes" id="UP000310636"/>
    </source>
</evidence>
<comment type="caution">
    <text evidence="14">The sequence shown here is derived from an EMBL/GenBank/DDBJ whole genome shotgun (WGS) entry which is preliminary data.</text>
</comment>
<keyword evidence="3 14" id="KW-0808">Transferase</keyword>
<evidence type="ECO:0000256" key="4">
    <source>
        <dbReference type="ARBA" id="ARBA00022723"/>
    </source>
</evidence>
<dbReference type="SUPFAM" id="SSF46689">
    <property type="entry name" value="Homeodomain-like"/>
    <property type="match status" value="2"/>
</dbReference>
<evidence type="ECO:0000256" key="6">
    <source>
        <dbReference type="ARBA" id="ARBA00022833"/>
    </source>
</evidence>
<dbReference type="Gene3D" id="3.40.10.10">
    <property type="entry name" value="DNA Methylphosphotriester Repair Domain"/>
    <property type="match status" value="1"/>
</dbReference>
<dbReference type="InterPro" id="IPR035451">
    <property type="entry name" value="Ada-like_dom_sf"/>
</dbReference>
<dbReference type="AlphaFoldDB" id="A0A4S4BY47"/>
<keyword evidence="5" id="KW-0227">DNA damage</keyword>
<evidence type="ECO:0000256" key="12">
    <source>
        <dbReference type="SAM" id="MobiDB-lite"/>
    </source>
</evidence>
<keyword evidence="2 14" id="KW-0489">Methyltransferase</keyword>
<dbReference type="Pfam" id="PF12833">
    <property type="entry name" value="HTH_18"/>
    <property type="match status" value="1"/>
</dbReference>
<comment type="cofactor">
    <cofactor evidence="1">
        <name>Zn(2+)</name>
        <dbReference type="ChEBI" id="CHEBI:29105"/>
    </cofactor>
</comment>
<dbReference type="InterPro" id="IPR018060">
    <property type="entry name" value="HTH_AraC"/>
</dbReference>
<evidence type="ECO:0000256" key="11">
    <source>
        <dbReference type="ARBA" id="ARBA00023204"/>
    </source>
</evidence>
<evidence type="ECO:0000256" key="5">
    <source>
        <dbReference type="ARBA" id="ARBA00022763"/>
    </source>
</evidence>
<dbReference type="FunFam" id="3.40.10.10:FF:000001">
    <property type="entry name" value="DNA-3-methyladenine glycosylase 2"/>
    <property type="match status" value="1"/>
</dbReference>
<evidence type="ECO:0000256" key="8">
    <source>
        <dbReference type="ARBA" id="ARBA00023125"/>
    </source>
</evidence>
<keyword evidence="11" id="KW-0234">DNA repair</keyword>
<name>A0A4S4BY47_9BACL</name>
<keyword evidence="4" id="KW-0479">Metal-binding</keyword>
<evidence type="ECO:0000256" key="3">
    <source>
        <dbReference type="ARBA" id="ARBA00022679"/>
    </source>
</evidence>
<keyword evidence="6" id="KW-0862">Zinc</keyword>
<evidence type="ECO:0000256" key="9">
    <source>
        <dbReference type="ARBA" id="ARBA00023159"/>
    </source>
</evidence>
<keyword evidence="10" id="KW-0804">Transcription</keyword>
<proteinExistence type="predicted"/>
<dbReference type="GO" id="GO:0008168">
    <property type="term" value="F:methyltransferase activity"/>
    <property type="evidence" value="ECO:0007669"/>
    <property type="project" value="UniProtKB-KW"/>
</dbReference>
<organism evidence="14 15">
    <name type="scientific">Cohnella fermenti</name>
    <dbReference type="NCBI Taxonomy" id="2565925"/>
    <lineage>
        <taxon>Bacteria</taxon>
        <taxon>Bacillati</taxon>
        <taxon>Bacillota</taxon>
        <taxon>Bacilli</taxon>
        <taxon>Bacillales</taxon>
        <taxon>Paenibacillaceae</taxon>
        <taxon>Cohnella</taxon>
    </lineage>
</organism>
<dbReference type="SMART" id="SM00342">
    <property type="entry name" value="HTH_ARAC"/>
    <property type="match status" value="1"/>
</dbReference>
<dbReference type="Pfam" id="PF02805">
    <property type="entry name" value="Ada_Zn_binding"/>
    <property type="match status" value="1"/>
</dbReference>
<dbReference type="InterPro" id="IPR018062">
    <property type="entry name" value="HTH_AraC-typ_CS"/>
</dbReference>
<keyword evidence="8" id="KW-0238">DNA-binding</keyword>
<dbReference type="InterPro" id="IPR009057">
    <property type="entry name" value="Homeodomain-like_sf"/>
</dbReference>
<evidence type="ECO:0000256" key="2">
    <source>
        <dbReference type="ARBA" id="ARBA00022603"/>
    </source>
</evidence>
<dbReference type="Gene3D" id="1.10.10.60">
    <property type="entry name" value="Homeodomain-like"/>
    <property type="match status" value="2"/>
</dbReference>
<evidence type="ECO:0000313" key="14">
    <source>
        <dbReference type="EMBL" id="THF79462.1"/>
    </source>
</evidence>
<dbReference type="GO" id="GO:0008270">
    <property type="term" value="F:zinc ion binding"/>
    <property type="evidence" value="ECO:0007669"/>
    <property type="project" value="InterPro"/>
</dbReference>
<feature type="region of interest" description="Disordered" evidence="12">
    <location>
        <begin position="173"/>
        <end position="194"/>
    </location>
</feature>
<dbReference type="PROSITE" id="PS00041">
    <property type="entry name" value="HTH_ARAC_FAMILY_1"/>
    <property type="match status" value="1"/>
</dbReference>
<dbReference type="OrthoDB" id="9802228at2"/>
<dbReference type="GO" id="GO:0032259">
    <property type="term" value="P:methylation"/>
    <property type="evidence" value="ECO:0007669"/>
    <property type="project" value="UniProtKB-KW"/>
</dbReference>
<dbReference type="PANTHER" id="PTHR43280">
    <property type="entry name" value="ARAC-FAMILY TRANSCRIPTIONAL REGULATOR"/>
    <property type="match status" value="1"/>
</dbReference>
<dbReference type="PROSITE" id="PS01124">
    <property type="entry name" value="HTH_ARAC_FAMILY_2"/>
    <property type="match status" value="1"/>
</dbReference>
<dbReference type="GO" id="GO:0006307">
    <property type="term" value="P:DNA alkylation repair"/>
    <property type="evidence" value="ECO:0007669"/>
    <property type="project" value="UniProtKB-ARBA"/>
</dbReference>
<dbReference type="GO" id="GO:0003700">
    <property type="term" value="F:DNA-binding transcription factor activity"/>
    <property type="evidence" value="ECO:0007669"/>
    <property type="project" value="InterPro"/>
</dbReference>
<dbReference type="EMBL" id="SSOB01000013">
    <property type="protein sequence ID" value="THF79462.1"/>
    <property type="molecule type" value="Genomic_DNA"/>
</dbReference>
<keyword evidence="7" id="KW-0805">Transcription regulation</keyword>
<dbReference type="SUPFAM" id="SSF57884">
    <property type="entry name" value="Ada DNA repair protein, N-terminal domain (N-Ada 10)"/>
    <property type="match status" value="1"/>
</dbReference>
<evidence type="ECO:0000256" key="7">
    <source>
        <dbReference type="ARBA" id="ARBA00023015"/>
    </source>
</evidence>
<protein>
    <submittedName>
        <fullName evidence="14">Methylphosphotriester-DNA--protein-cysteine methyltransferase family protein</fullName>
    </submittedName>
</protein>
<evidence type="ECO:0000256" key="1">
    <source>
        <dbReference type="ARBA" id="ARBA00001947"/>
    </source>
</evidence>
<dbReference type="Proteomes" id="UP000310636">
    <property type="component" value="Unassembled WGS sequence"/>
</dbReference>
<evidence type="ECO:0000259" key="13">
    <source>
        <dbReference type="PROSITE" id="PS01124"/>
    </source>
</evidence>
<dbReference type="GO" id="GO:0043565">
    <property type="term" value="F:sequence-specific DNA binding"/>
    <property type="evidence" value="ECO:0007669"/>
    <property type="project" value="InterPro"/>
</dbReference>
<evidence type="ECO:0000256" key="10">
    <source>
        <dbReference type="ARBA" id="ARBA00023163"/>
    </source>
</evidence>
<dbReference type="PANTHER" id="PTHR43280:SF28">
    <property type="entry name" value="HTH-TYPE TRANSCRIPTIONAL ACTIVATOR RHAS"/>
    <property type="match status" value="1"/>
</dbReference>
<dbReference type="PIRSF" id="PIRSF000408">
    <property type="entry name" value="Alkyltransferas_AdaA"/>
    <property type="match status" value="1"/>
</dbReference>